<comment type="function">
    <text evidence="1">Nucleoside permease that transports adenosine and guanosine.</text>
</comment>
<gene>
    <name evidence="3" type="ORF">N7460_012556</name>
</gene>
<reference evidence="3" key="1">
    <citation type="journal article" date="2023" name="IMA Fungus">
        <title>Comparative genomic study of the Penicillium genus elucidates a diverse pangenome and 15 lateral gene transfer events.</title>
        <authorList>
            <person name="Petersen C."/>
            <person name="Sorensen T."/>
            <person name="Nielsen M.R."/>
            <person name="Sondergaard T.E."/>
            <person name="Sorensen J.L."/>
            <person name="Fitzpatrick D.A."/>
            <person name="Frisvad J.C."/>
            <person name="Nielsen K.L."/>
        </authorList>
    </citation>
    <scope>NUCLEOTIDE SEQUENCE</scope>
    <source>
        <strain evidence="3">IBT 15450</strain>
    </source>
</reference>
<dbReference type="AlphaFoldDB" id="A0AAD6I3U3"/>
<evidence type="ECO:0008006" key="5">
    <source>
        <dbReference type="Google" id="ProtNLM"/>
    </source>
</evidence>
<dbReference type="InterPro" id="IPR009486">
    <property type="entry name" value="Pur_nuclsid_perm"/>
</dbReference>
<feature type="chain" id="PRO_5042094285" description="Purine nucleoside permease" evidence="2">
    <location>
        <begin position="25"/>
        <end position="407"/>
    </location>
</feature>
<dbReference type="EMBL" id="JAQJZL010000015">
    <property type="protein sequence ID" value="KAJ6027739.1"/>
    <property type="molecule type" value="Genomic_DNA"/>
</dbReference>
<name>A0AAD6I3U3_PENCN</name>
<dbReference type="PANTHER" id="PTHR38643:SF1">
    <property type="entry name" value="PURINE NUCLEOSIDE PERMEASE C285.05-RELATED"/>
    <property type="match status" value="1"/>
</dbReference>
<dbReference type="GO" id="GO:0055085">
    <property type="term" value="P:transmembrane transport"/>
    <property type="evidence" value="ECO:0007669"/>
    <property type="project" value="InterPro"/>
</dbReference>
<dbReference type="PANTHER" id="PTHR38643">
    <property type="entry name" value="PURINE NUCLEOSIDE PERMEASE C285.05-RELATED"/>
    <property type="match status" value="1"/>
</dbReference>
<organism evidence="3 4">
    <name type="scientific">Penicillium canescens</name>
    <dbReference type="NCBI Taxonomy" id="5083"/>
    <lineage>
        <taxon>Eukaryota</taxon>
        <taxon>Fungi</taxon>
        <taxon>Dikarya</taxon>
        <taxon>Ascomycota</taxon>
        <taxon>Pezizomycotina</taxon>
        <taxon>Eurotiomycetes</taxon>
        <taxon>Eurotiomycetidae</taxon>
        <taxon>Eurotiales</taxon>
        <taxon>Aspergillaceae</taxon>
        <taxon>Penicillium</taxon>
    </lineage>
</organism>
<keyword evidence="4" id="KW-1185">Reference proteome</keyword>
<proteinExistence type="inferred from homology"/>
<feature type="signal peptide" evidence="2">
    <location>
        <begin position="1"/>
        <end position="24"/>
    </location>
</feature>
<evidence type="ECO:0000313" key="3">
    <source>
        <dbReference type="EMBL" id="KAJ6027739.1"/>
    </source>
</evidence>
<dbReference type="Proteomes" id="UP001219568">
    <property type="component" value="Unassembled WGS sequence"/>
</dbReference>
<evidence type="ECO:0000256" key="2">
    <source>
        <dbReference type="SAM" id="SignalP"/>
    </source>
</evidence>
<accession>A0AAD6I3U3</accession>
<comment type="similarity">
    <text evidence="1">Belongs to the NUP family.</text>
</comment>
<dbReference type="PIRSF" id="PIRSF013171">
    <property type="entry name" value="Pur_nuclsid_perm"/>
    <property type="match status" value="1"/>
</dbReference>
<dbReference type="Pfam" id="PF06516">
    <property type="entry name" value="NUP"/>
    <property type="match status" value="1"/>
</dbReference>
<keyword evidence="1" id="KW-0813">Transport</keyword>
<sequence length="407" mass="43553">MESYLSNLFCAFVGALALAVLTTANPVALDVGSCQHATTVTATATIAPTASASTTSSLATASPGTPLSPKVLLIANTFEFGYLEEYNFTTVYTGDLFEQLLACTTDGTVCKLACGQELVSASQITSLLLIPGLDLRKTYIIVTGTGGVNPKYGTAGGAAISTFGIQWEWGNMFLGTDLPANFSGQYFSSYAQDAPFKYPFTVGTEVYKLNEALVDRFYSVGSKVTYEDVSEASQKLRTTYIYDAAKQAPFLARCDTVSAQTYWHGNVAGENVEYYSAVVTTGKARPCNTNQDDQGRLVALFLGAVHKKIDFGRISMIKAFSNFDRPPPQLTAYQSRFYVGEGATEPGLRNSWKTIVAVVDDVLDNWETIFEAGIKPNTYMGDLRERLGGTSDFGTTAGAAGGSVQGA</sequence>
<evidence type="ECO:0000313" key="4">
    <source>
        <dbReference type="Proteomes" id="UP001219568"/>
    </source>
</evidence>
<dbReference type="GO" id="GO:0005783">
    <property type="term" value="C:endoplasmic reticulum"/>
    <property type="evidence" value="ECO:0007669"/>
    <property type="project" value="TreeGrafter"/>
</dbReference>
<reference evidence="3" key="2">
    <citation type="submission" date="2023-01" db="EMBL/GenBank/DDBJ databases">
        <authorList>
            <person name="Petersen C."/>
        </authorList>
    </citation>
    <scope>NUCLEOTIDE SEQUENCE</scope>
    <source>
        <strain evidence="3">IBT 15450</strain>
    </source>
</reference>
<keyword evidence="2" id="KW-0732">Signal</keyword>
<comment type="caution">
    <text evidence="3">The sequence shown here is derived from an EMBL/GenBank/DDBJ whole genome shotgun (WGS) entry which is preliminary data.</text>
</comment>
<protein>
    <recommendedName>
        <fullName evidence="5">Purine nucleoside permease</fullName>
    </recommendedName>
</protein>
<evidence type="ECO:0000256" key="1">
    <source>
        <dbReference type="PIRNR" id="PIRNR013171"/>
    </source>
</evidence>